<dbReference type="HOGENOM" id="CLU_251167_0_0_1"/>
<feature type="compositionally biased region" description="Basic and acidic residues" evidence="1">
    <location>
        <begin position="541"/>
        <end position="557"/>
    </location>
</feature>
<dbReference type="InterPro" id="IPR056398">
    <property type="entry name" value="Tudor_Coilin"/>
</dbReference>
<dbReference type="GeneID" id="27705552"/>
<feature type="compositionally biased region" description="Acidic residues" evidence="1">
    <location>
        <begin position="219"/>
        <end position="240"/>
    </location>
</feature>
<feature type="compositionally biased region" description="Acidic residues" evidence="1">
    <location>
        <begin position="281"/>
        <end position="290"/>
    </location>
</feature>
<feature type="region of interest" description="Disordered" evidence="1">
    <location>
        <begin position="634"/>
        <end position="665"/>
    </location>
</feature>
<proteinExistence type="predicted"/>
<feature type="compositionally biased region" description="Polar residues" evidence="1">
    <location>
        <begin position="1064"/>
        <end position="1087"/>
    </location>
</feature>
<feature type="compositionally biased region" description="Polar residues" evidence="1">
    <location>
        <begin position="455"/>
        <end position="469"/>
    </location>
</feature>
<feature type="compositionally biased region" description="Polar residues" evidence="1">
    <location>
        <begin position="1294"/>
        <end position="1315"/>
    </location>
</feature>
<feature type="compositionally biased region" description="Basic residues" evidence="1">
    <location>
        <begin position="1203"/>
        <end position="1213"/>
    </location>
</feature>
<dbReference type="VEuPathDB" id="FungiDB:Z519_12624"/>
<evidence type="ECO:0000256" key="1">
    <source>
        <dbReference type="SAM" id="MobiDB-lite"/>
    </source>
</evidence>
<dbReference type="OrthoDB" id="3365616at2759"/>
<keyword evidence="5" id="KW-1185">Reference proteome</keyword>
<feature type="compositionally biased region" description="Polar residues" evidence="1">
    <location>
        <begin position="1008"/>
        <end position="1027"/>
    </location>
</feature>
<protein>
    <submittedName>
        <fullName evidence="4">Uncharacterized protein</fullName>
    </submittedName>
</protein>
<feature type="compositionally biased region" description="Basic and acidic residues" evidence="1">
    <location>
        <begin position="634"/>
        <end position="646"/>
    </location>
</feature>
<dbReference type="InterPro" id="IPR055781">
    <property type="entry name" value="DUF7357"/>
</dbReference>
<feature type="region of interest" description="Disordered" evidence="1">
    <location>
        <begin position="271"/>
        <end position="613"/>
    </location>
</feature>
<organism evidence="4 5">
    <name type="scientific">Cladophialophora bantiana (strain ATCC 10958 / CBS 173.52 / CDC B-1940 / NIH 8579)</name>
    <name type="common">Xylohypha bantiana</name>
    <dbReference type="NCBI Taxonomy" id="1442370"/>
    <lineage>
        <taxon>Eukaryota</taxon>
        <taxon>Fungi</taxon>
        <taxon>Dikarya</taxon>
        <taxon>Ascomycota</taxon>
        <taxon>Pezizomycotina</taxon>
        <taxon>Eurotiomycetes</taxon>
        <taxon>Chaetothyriomycetidae</taxon>
        <taxon>Chaetothyriales</taxon>
        <taxon>Herpotrichiellaceae</taxon>
        <taxon>Cladophialophora</taxon>
    </lineage>
</organism>
<sequence>MRLQLLIQRHSLPPVTIIHTTGSGPASHTKSRSATIADLLADVNDLVPLESADGEWGLEDYAVEVASTADQNLTYECLHFQTLYSVLREDDEVVIRALSNEDLRVRRLGGRHQITGDGRHLIDGVAFGKQWLKQTQRPGIVIPPRKKRKILFDEDVGVAGEEDAKRTLPSPAEGGDRMDALVLFQGCEEDEDDENDHDYVDEADADADGPGLQLTVREDFDDADADSEDEFELNGEDEGENLSSELENLLEDAAEIEQAANMAIAMQVLDGKLKRKRNTGDDGEEYENEVFEGFSTPIRSSSAGLNRMSGAREDGRTNLEDDEGESRNNMTRKNADRRAEKRAGNALEDDEEDSEDSDTTRSSDISSSDSEADSTMEDTAMQQAKKRALSLIRDGDVDHNTSSSSDSEEDESDDDITSSSESESDSVKPTSSDSETSESESESEPESEIEERNTNRPSESKTASSTAALQTKGAKGKPAKSSVGVPFQGTNRTHYNNDRAKRRKRLNQLKKQGLLPENAAFEDLAKYESTQQQKMEEEQEQEHAAEQRADRQVEEVAAKAAVNEVEEENVKPSKRAESAVSNDAPVEPTSAGLEIPETSQIDPVVPESAPKRARLDVASSRRLVFGSLGLRAPKTAEEAQALREKLSQTSRQQNHQKSNYDISALEPSQRALVAEKNNDSWKNKLIVAAVECEEPGICLPPPPFPFEQGWAKPAKNKRKLRDQSQYYQSRNGWPHEKDDGAVAPEVASLNYDVKPYAPSDHALLTVDGNAEDVPVRDSFDGLPELNQAQILPGAIIVYKELHVDASTNYQPEVSPYRVAEVSEVDEDGTVHVQLTKGSMAADSQGKIYPQTGQRVHGKFELANEDPHEVDDGLREISFSNMISAKLLKASVVEDPNSSHIISPRGGEAPMLSTEDQFAVIPESARQTVEAQAADKPDATAQTIDTPRKQEINEMIKEAGFDSALDEELLEPIPNAAADNAKDAPSPVEESTQSQGQYPHRFRLRSPRVNASSSDLKTSSDVDTNANPNDGPGDADPSRSSKLPPTSSPYISTQETVEYPHISQMDINSSDPPRTTNSSSHQDAQKVSLTPALDLSSTTFEQGNVIKEDLDSKKNELDAEHLIDENPSRSEDVPVSLESEVPESQDQQASIPSQSTEAEDEGVADGSSFLGRFGYDGQDSSYHDSGSDDDDSDLPSQSKLTSSQRHHRRTRSLSRRVSPPAPTRKSLRNTTKKKLRSPTPPSSPDLSAPSETAIKLSQSQRGPRLSQIPAGSPIVDLTFSSDAPSPVKDTDDNSDSTGGQKKTKSEVGSMSRSTSARAGKRDSGIGVRRLLTSKKARGYY</sequence>
<evidence type="ECO:0000259" key="3">
    <source>
        <dbReference type="Pfam" id="PF24054"/>
    </source>
</evidence>
<feature type="compositionally biased region" description="Basic residues" evidence="1">
    <location>
        <begin position="1224"/>
        <end position="1235"/>
    </location>
</feature>
<feature type="compositionally biased region" description="Polar residues" evidence="1">
    <location>
        <begin position="1141"/>
        <end position="1155"/>
    </location>
</feature>
<feature type="compositionally biased region" description="Acidic residues" evidence="1">
    <location>
        <begin position="435"/>
        <end position="449"/>
    </location>
</feature>
<feature type="region of interest" description="Disordered" evidence="1">
    <location>
        <begin position="189"/>
        <end position="242"/>
    </location>
</feature>
<feature type="compositionally biased region" description="Acidic residues" evidence="1">
    <location>
        <begin position="406"/>
        <end position="416"/>
    </location>
</feature>
<feature type="compositionally biased region" description="Low complexity" evidence="1">
    <location>
        <begin position="417"/>
        <end position="434"/>
    </location>
</feature>
<feature type="compositionally biased region" description="Basic and acidic residues" evidence="1">
    <location>
        <begin position="568"/>
        <end position="577"/>
    </location>
</feature>
<feature type="compositionally biased region" description="Low complexity" evidence="1">
    <location>
        <begin position="1193"/>
        <end position="1202"/>
    </location>
</feature>
<dbReference type="Pfam" id="PF24054">
    <property type="entry name" value="DUF7357"/>
    <property type="match status" value="1"/>
</dbReference>
<evidence type="ECO:0000313" key="4">
    <source>
        <dbReference type="EMBL" id="KIW86838.1"/>
    </source>
</evidence>
<dbReference type="EMBL" id="KN847010">
    <property type="protein sequence ID" value="KIW86838.1"/>
    <property type="molecule type" value="Genomic_DNA"/>
</dbReference>
<feature type="compositionally biased region" description="Polar residues" evidence="1">
    <location>
        <begin position="1037"/>
        <end position="1055"/>
    </location>
</feature>
<feature type="region of interest" description="Disordered" evidence="1">
    <location>
        <begin position="924"/>
        <end position="949"/>
    </location>
</feature>
<name>A0A0D2H0N1_CLAB1</name>
<dbReference type="Proteomes" id="UP000053789">
    <property type="component" value="Unassembled WGS sequence"/>
</dbReference>
<feature type="compositionally biased region" description="Polar residues" evidence="1">
    <location>
        <begin position="647"/>
        <end position="661"/>
    </location>
</feature>
<feature type="domain" description="Coilin tudor" evidence="2">
    <location>
        <begin position="779"/>
        <end position="889"/>
    </location>
</feature>
<evidence type="ECO:0000259" key="2">
    <source>
        <dbReference type="Pfam" id="PF23086"/>
    </source>
</evidence>
<feature type="domain" description="DUF7357" evidence="3">
    <location>
        <begin position="1"/>
        <end position="145"/>
    </location>
</feature>
<feature type="region of interest" description="Disordered" evidence="1">
    <location>
        <begin position="976"/>
        <end position="1339"/>
    </location>
</feature>
<reference evidence="4" key="1">
    <citation type="submission" date="2015-01" db="EMBL/GenBank/DDBJ databases">
        <title>The Genome Sequence of Cladophialophora bantiana CBS 173.52.</title>
        <authorList>
            <consortium name="The Broad Institute Genomics Platform"/>
            <person name="Cuomo C."/>
            <person name="de Hoog S."/>
            <person name="Gorbushina A."/>
            <person name="Stielow B."/>
            <person name="Teixiera M."/>
            <person name="Abouelleil A."/>
            <person name="Chapman S.B."/>
            <person name="Priest M."/>
            <person name="Young S.K."/>
            <person name="Wortman J."/>
            <person name="Nusbaum C."/>
            <person name="Birren B."/>
        </authorList>
    </citation>
    <scope>NUCLEOTIDE SEQUENCE [LARGE SCALE GENOMIC DNA]</scope>
    <source>
        <strain evidence="4">CBS 173.52</strain>
    </source>
</reference>
<feature type="compositionally biased region" description="Acidic residues" evidence="1">
    <location>
        <begin position="189"/>
        <end position="207"/>
    </location>
</feature>
<dbReference type="Pfam" id="PF23086">
    <property type="entry name" value="Tudor_Coilin"/>
    <property type="match status" value="1"/>
</dbReference>
<gene>
    <name evidence="4" type="ORF">Z519_12624</name>
</gene>
<feature type="compositionally biased region" description="Basic and acidic residues" evidence="1">
    <location>
        <begin position="333"/>
        <end position="343"/>
    </location>
</feature>
<dbReference type="RefSeq" id="XP_016613507.1">
    <property type="nucleotide sequence ID" value="XM_016770329.1"/>
</dbReference>
<feature type="compositionally biased region" description="Basic residues" evidence="1">
    <location>
        <begin position="1330"/>
        <end position="1339"/>
    </location>
</feature>
<evidence type="ECO:0000313" key="5">
    <source>
        <dbReference type="Proteomes" id="UP000053789"/>
    </source>
</evidence>
<accession>A0A0D2H0N1</accession>
<feature type="compositionally biased region" description="Low complexity" evidence="1">
    <location>
        <begin position="360"/>
        <end position="369"/>
    </location>
</feature>
<feature type="compositionally biased region" description="Basic and acidic residues" evidence="1">
    <location>
        <begin position="1105"/>
        <end position="1131"/>
    </location>
</feature>
<feature type="compositionally biased region" description="Acidic residues" evidence="1">
    <location>
        <begin position="347"/>
        <end position="357"/>
    </location>
</feature>
<feature type="compositionally biased region" description="Basic and acidic residues" evidence="1">
    <location>
        <begin position="310"/>
        <end position="319"/>
    </location>
</feature>